<feature type="transmembrane region" description="Helical" evidence="9">
    <location>
        <begin position="274"/>
        <end position="295"/>
    </location>
</feature>
<keyword evidence="6 9" id="KW-0812">Transmembrane</keyword>
<feature type="domain" description="Major facilitator superfamily (MFS) profile" evidence="10">
    <location>
        <begin position="19"/>
        <end position="505"/>
    </location>
</feature>
<evidence type="ECO:0000256" key="5">
    <source>
        <dbReference type="ARBA" id="ARBA00022519"/>
    </source>
</evidence>
<dbReference type="GO" id="GO:0015721">
    <property type="term" value="P:bile acid and bile salt transport"/>
    <property type="evidence" value="ECO:0007669"/>
    <property type="project" value="UniProtKB-ARBA"/>
</dbReference>
<keyword evidence="5" id="KW-0997">Cell inner membrane</keyword>
<dbReference type="InterPro" id="IPR036259">
    <property type="entry name" value="MFS_trans_sf"/>
</dbReference>
<dbReference type="AlphaFoldDB" id="A0A9D1U803"/>
<dbReference type="InterPro" id="IPR011701">
    <property type="entry name" value="MFS"/>
</dbReference>
<dbReference type="Pfam" id="PF07690">
    <property type="entry name" value="MFS_1"/>
    <property type="match status" value="1"/>
</dbReference>
<dbReference type="EMBL" id="DXGI01000014">
    <property type="protein sequence ID" value="HIW77593.1"/>
    <property type="molecule type" value="Genomic_DNA"/>
</dbReference>
<dbReference type="GO" id="GO:1990961">
    <property type="term" value="P:xenobiotic detoxification by transmembrane export across the plasma membrane"/>
    <property type="evidence" value="ECO:0007669"/>
    <property type="project" value="UniProtKB-ARBA"/>
</dbReference>
<dbReference type="InterPro" id="IPR020846">
    <property type="entry name" value="MFS_dom"/>
</dbReference>
<dbReference type="InterPro" id="IPR004638">
    <property type="entry name" value="EmrB-like"/>
</dbReference>
<evidence type="ECO:0000256" key="3">
    <source>
        <dbReference type="ARBA" id="ARBA00022448"/>
    </source>
</evidence>
<dbReference type="PANTHER" id="PTHR42718">
    <property type="entry name" value="MAJOR FACILITATOR SUPERFAMILY MULTIDRUG TRANSPORTER MFSC"/>
    <property type="match status" value="1"/>
</dbReference>
<evidence type="ECO:0000313" key="12">
    <source>
        <dbReference type="Proteomes" id="UP000824264"/>
    </source>
</evidence>
<keyword evidence="3" id="KW-0813">Transport</keyword>
<feature type="transmembrane region" description="Helical" evidence="9">
    <location>
        <begin position="335"/>
        <end position="352"/>
    </location>
</feature>
<evidence type="ECO:0000256" key="4">
    <source>
        <dbReference type="ARBA" id="ARBA00022475"/>
    </source>
</evidence>
<dbReference type="PRINTS" id="PR01036">
    <property type="entry name" value="TCRTETB"/>
</dbReference>
<dbReference type="GO" id="GO:0022857">
    <property type="term" value="F:transmembrane transporter activity"/>
    <property type="evidence" value="ECO:0007669"/>
    <property type="project" value="InterPro"/>
</dbReference>
<comment type="subcellular location">
    <subcellularLocation>
        <location evidence="1">Cell inner membrane</location>
        <topology evidence="1">Multi-pass membrane protein</topology>
    </subcellularLocation>
</comment>
<evidence type="ECO:0000256" key="2">
    <source>
        <dbReference type="ARBA" id="ARBA00008537"/>
    </source>
</evidence>
<accession>A0A9D1U803</accession>
<proteinExistence type="inferred from homology"/>
<evidence type="ECO:0000256" key="7">
    <source>
        <dbReference type="ARBA" id="ARBA00022989"/>
    </source>
</evidence>
<dbReference type="Proteomes" id="UP000824264">
    <property type="component" value="Unassembled WGS sequence"/>
</dbReference>
<feature type="transmembrane region" description="Helical" evidence="9">
    <location>
        <begin position="483"/>
        <end position="501"/>
    </location>
</feature>
<feature type="transmembrane region" description="Helical" evidence="9">
    <location>
        <begin position="372"/>
        <end position="393"/>
    </location>
</feature>
<dbReference type="GO" id="GO:0005886">
    <property type="term" value="C:plasma membrane"/>
    <property type="evidence" value="ECO:0007669"/>
    <property type="project" value="UniProtKB-SubCell"/>
</dbReference>
<feature type="transmembrane region" description="Helical" evidence="9">
    <location>
        <begin position="114"/>
        <end position="135"/>
    </location>
</feature>
<protein>
    <submittedName>
        <fullName evidence="11">DHA2 family efflux MFS transporter permease subunit</fullName>
    </submittedName>
</protein>
<dbReference type="Gene3D" id="1.20.1720.10">
    <property type="entry name" value="Multidrug resistance protein D"/>
    <property type="match status" value="1"/>
</dbReference>
<dbReference type="NCBIfam" id="TIGR00711">
    <property type="entry name" value="efflux_EmrB"/>
    <property type="match status" value="1"/>
</dbReference>
<feature type="transmembrane region" description="Helical" evidence="9">
    <location>
        <begin position="57"/>
        <end position="78"/>
    </location>
</feature>
<feature type="transmembrane region" description="Helical" evidence="9">
    <location>
        <begin position="142"/>
        <end position="165"/>
    </location>
</feature>
<gene>
    <name evidence="11" type="ORF">H9874_00400</name>
</gene>
<evidence type="ECO:0000313" key="11">
    <source>
        <dbReference type="EMBL" id="HIW77593.1"/>
    </source>
</evidence>
<comment type="similarity">
    <text evidence="2">Belongs to the major facilitator superfamily. EmrB family.</text>
</comment>
<keyword evidence="4" id="KW-1003">Cell membrane</keyword>
<evidence type="ECO:0000256" key="8">
    <source>
        <dbReference type="ARBA" id="ARBA00023136"/>
    </source>
</evidence>
<evidence type="ECO:0000256" key="9">
    <source>
        <dbReference type="SAM" id="Phobius"/>
    </source>
</evidence>
<sequence length="519" mass="55774">MSAASQDMPPLQGGMLVIATLGISIVTAMTVLDSTIANVALPTIAGNLGVASSQGTWVITFFGVANAIAIPLTGWLARRFGEIRLYFWSTFLFVAASFLCGISNSLGMLIACRILQGAAAGPLIPLSQSLLLACYPREKRGIALALWSMTIVLAPILGPILGGYICDNATWNWIFFVNVPVGAACLLALPLPLAGRETPTSRDPIDAVGLILLIIGVGCLQLMLDEGKDKDWFASGYIVTLGVLTVIGLILLVAWELTEKHPVVDLSLFRHRNFAVGTVCISLGFLFYFAGVVMVPMMLQTRLGYTSMWAGLSLAPIGLFPIFLSPIIGKYAYRLDMRVIVTLSFLVFAAAFHMRSLFPPDIDYASVTLPQLVQGIGVAMYFMPLTSIIISGLGPREIASASSLSNCIRVLAGSIGSSLATTMWERQEALHHARLTELITPFNPAATQGLEQLAAFGLSPDQARAWLANEITRQGFLIGFNELFWLAAVAFVGLAGLVWLSRPLTGTLRGETPHGQKER</sequence>
<feature type="transmembrane region" description="Helical" evidence="9">
    <location>
        <begin position="85"/>
        <end position="108"/>
    </location>
</feature>
<dbReference type="PANTHER" id="PTHR42718:SF9">
    <property type="entry name" value="MAJOR FACILITATOR SUPERFAMILY MULTIDRUG TRANSPORTER MFSC"/>
    <property type="match status" value="1"/>
</dbReference>
<comment type="caution">
    <text evidence="11">The sequence shown here is derived from an EMBL/GenBank/DDBJ whole genome shotgun (WGS) entry which is preliminary data.</text>
</comment>
<dbReference type="Gene3D" id="1.20.1250.20">
    <property type="entry name" value="MFS general substrate transporter like domains"/>
    <property type="match status" value="1"/>
</dbReference>
<reference evidence="11" key="2">
    <citation type="submission" date="2021-04" db="EMBL/GenBank/DDBJ databases">
        <authorList>
            <person name="Gilroy R."/>
        </authorList>
    </citation>
    <scope>NUCLEOTIDE SEQUENCE</scope>
    <source>
        <strain evidence="11">ChiSxjej5B17-1746</strain>
    </source>
</reference>
<feature type="transmembrane region" description="Helical" evidence="9">
    <location>
        <begin position="307"/>
        <end position="328"/>
    </location>
</feature>
<dbReference type="PROSITE" id="PS50850">
    <property type="entry name" value="MFS"/>
    <property type="match status" value="1"/>
</dbReference>
<dbReference type="SUPFAM" id="SSF103473">
    <property type="entry name" value="MFS general substrate transporter"/>
    <property type="match status" value="1"/>
</dbReference>
<feature type="transmembrane region" description="Helical" evidence="9">
    <location>
        <begin position="12"/>
        <end position="32"/>
    </location>
</feature>
<feature type="transmembrane region" description="Helical" evidence="9">
    <location>
        <begin position="171"/>
        <end position="193"/>
    </location>
</feature>
<organism evidence="11 12">
    <name type="scientific">Candidatus Bilophila faecipullorum</name>
    <dbReference type="NCBI Taxonomy" id="2838482"/>
    <lineage>
        <taxon>Bacteria</taxon>
        <taxon>Pseudomonadati</taxon>
        <taxon>Thermodesulfobacteriota</taxon>
        <taxon>Desulfovibrionia</taxon>
        <taxon>Desulfovibrionales</taxon>
        <taxon>Desulfovibrionaceae</taxon>
        <taxon>Bilophila</taxon>
    </lineage>
</organism>
<keyword evidence="8 9" id="KW-0472">Membrane</keyword>
<feature type="transmembrane region" description="Helical" evidence="9">
    <location>
        <begin position="236"/>
        <end position="254"/>
    </location>
</feature>
<evidence type="ECO:0000256" key="1">
    <source>
        <dbReference type="ARBA" id="ARBA00004429"/>
    </source>
</evidence>
<evidence type="ECO:0000256" key="6">
    <source>
        <dbReference type="ARBA" id="ARBA00022692"/>
    </source>
</evidence>
<dbReference type="CDD" id="cd17503">
    <property type="entry name" value="MFS_LmrB_MDR_like"/>
    <property type="match status" value="1"/>
</dbReference>
<reference evidence="11" key="1">
    <citation type="journal article" date="2021" name="PeerJ">
        <title>Extensive microbial diversity within the chicken gut microbiome revealed by metagenomics and culture.</title>
        <authorList>
            <person name="Gilroy R."/>
            <person name="Ravi A."/>
            <person name="Getino M."/>
            <person name="Pursley I."/>
            <person name="Horton D.L."/>
            <person name="Alikhan N.F."/>
            <person name="Baker D."/>
            <person name="Gharbi K."/>
            <person name="Hall N."/>
            <person name="Watson M."/>
            <person name="Adriaenssens E.M."/>
            <person name="Foster-Nyarko E."/>
            <person name="Jarju S."/>
            <person name="Secka A."/>
            <person name="Antonio M."/>
            <person name="Oren A."/>
            <person name="Chaudhuri R.R."/>
            <person name="La Ragione R."/>
            <person name="Hildebrand F."/>
            <person name="Pallen M.J."/>
        </authorList>
    </citation>
    <scope>NUCLEOTIDE SEQUENCE</scope>
    <source>
        <strain evidence="11">ChiSxjej5B17-1746</strain>
    </source>
</reference>
<name>A0A9D1U803_9BACT</name>
<keyword evidence="7 9" id="KW-1133">Transmembrane helix</keyword>
<feature type="transmembrane region" description="Helical" evidence="9">
    <location>
        <begin position="205"/>
        <end position="224"/>
    </location>
</feature>
<evidence type="ECO:0000259" key="10">
    <source>
        <dbReference type="PROSITE" id="PS50850"/>
    </source>
</evidence>
<dbReference type="FunFam" id="1.20.1720.10:FF:000002">
    <property type="entry name" value="Multidrug resistance protein B"/>
    <property type="match status" value="1"/>
</dbReference>